<keyword evidence="2" id="KW-1185">Reference proteome</keyword>
<reference evidence="1" key="1">
    <citation type="submission" date="2022-10" db="EMBL/GenBank/DDBJ databases">
        <authorList>
            <person name="Hyden B.L."/>
            <person name="Feng K."/>
            <person name="Yates T."/>
            <person name="Jawdy S."/>
            <person name="Smart L.B."/>
            <person name="Muchero W."/>
        </authorList>
    </citation>
    <scope>NUCLEOTIDE SEQUENCE</scope>
    <source>
        <tissue evidence="1">Shoot tip</tissue>
    </source>
</reference>
<comment type="caution">
    <text evidence="1">The sequence shown here is derived from an EMBL/GenBank/DDBJ whole genome shotgun (WGS) entry which is preliminary data.</text>
</comment>
<organism evidence="1 2">
    <name type="scientific">Salix suchowensis</name>
    <dbReference type="NCBI Taxonomy" id="1278906"/>
    <lineage>
        <taxon>Eukaryota</taxon>
        <taxon>Viridiplantae</taxon>
        <taxon>Streptophyta</taxon>
        <taxon>Embryophyta</taxon>
        <taxon>Tracheophyta</taxon>
        <taxon>Spermatophyta</taxon>
        <taxon>Magnoliopsida</taxon>
        <taxon>eudicotyledons</taxon>
        <taxon>Gunneridae</taxon>
        <taxon>Pentapetalae</taxon>
        <taxon>rosids</taxon>
        <taxon>fabids</taxon>
        <taxon>Malpighiales</taxon>
        <taxon>Salicaceae</taxon>
        <taxon>Saliceae</taxon>
        <taxon>Salix</taxon>
    </lineage>
</organism>
<reference evidence="1" key="2">
    <citation type="journal article" date="2023" name="Int. J. Mol. Sci.">
        <title>De Novo Assembly and Annotation of 11 Diverse Shrub Willow (Salix) Genomes Reveals Novel Gene Organization in Sex-Linked Regions.</title>
        <authorList>
            <person name="Hyden B."/>
            <person name="Feng K."/>
            <person name="Yates T.B."/>
            <person name="Jawdy S."/>
            <person name="Cereghino C."/>
            <person name="Smart L.B."/>
            <person name="Muchero W."/>
        </authorList>
    </citation>
    <scope>NUCLEOTIDE SEQUENCE</scope>
    <source>
        <tissue evidence="1">Shoot tip</tissue>
    </source>
</reference>
<dbReference type="Proteomes" id="UP001141253">
    <property type="component" value="Chromosome 14"/>
</dbReference>
<sequence length="116" mass="13644">MCIAIKIEKESAFDHESGDRYRSTRIFFKPPEKPVRNLEMLGSILGMTSRSLPMSSLTKFQLITVHMTHFLAMFLRSEPHLCRVGKCKYTYFAHNLFQEKKIRVDYDCICLFDCVR</sequence>
<protein>
    <submittedName>
        <fullName evidence="1">Uncharacterized protein</fullName>
    </submittedName>
</protein>
<evidence type="ECO:0000313" key="1">
    <source>
        <dbReference type="EMBL" id="KAJ6329661.1"/>
    </source>
</evidence>
<name>A0ABQ9ABQ8_9ROSI</name>
<evidence type="ECO:0000313" key="2">
    <source>
        <dbReference type="Proteomes" id="UP001141253"/>
    </source>
</evidence>
<accession>A0ABQ9ABQ8</accession>
<gene>
    <name evidence="1" type="ORF">OIU77_011188</name>
</gene>
<proteinExistence type="predicted"/>
<dbReference type="EMBL" id="JAPFFI010000022">
    <property type="protein sequence ID" value="KAJ6329661.1"/>
    <property type="molecule type" value="Genomic_DNA"/>
</dbReference>